<gene>
    <name evidence="2" type="ORF">QYF61_022694</name>
</gene>
<feature type="compositionally biased region" description="Basic and acidic residues" evidence="1">
    <location>
        <begin position="10"/>
        <end position="23"/>
    </location>
</feature>
<accession>A0AAN7P7U5</accession>
<protein>
    <submittedName>
        <fullName evidence="2">Uncharacterized protein</fullName>
    </submittedName>
</protein>
<keyword evidence="3" id="KW-1185">Reference proteome</keyword>
<evidence type="ECO:0000313" key="2">
    <source>
        <dbReference type="EMBL" id="KAK4827992.1"/>
    </source>
</evidence>
<dbReference type="AlphaFoldDB" id="A0AAN7P7U5"/>
<comment type="caution">
    <text evidence="2">The sequence shown here is derived from an EMBL/GenBank/DDBJ whole genome shotgun (WGS) entry which is preliminary data.</text>
</comment>
<dbReference type="EMBL" id="JAUNZN010000002">
    <property type="protein sequence ID" value="KAK4827992.1"/>
    <property type="molecule type" value="Genomic_DNA"/>
</dbReference>
<dbReference type="Proteomes" id="UP001333110">
    <property type="component" value="Unassembled WGS sequence"/>
</dbReference>
<proteinExistence type="predicted"/>
<evidence type="ECO:0000313" key="3">
    <source>
        <dbReference type="Proteomes" id="UP001333110"/>
    </source>
</evidence>
<evidence type="ECO:0000256" key="1">
    <source>
        <dbReference type="SAM" id="MobiDB-lite"/>
    </source>
</evidence>
<feature type="region of interest" description="Disordered" evidence="1">
    <location>
        <begin position="1"/>
        <end position="44"/>
    </location>
</feature>
<reference evidence="2 3" key="1">
    <citation type="journal article" date="2023" name="J. Hered.">
        <title>Chromosome-level genome of the wood stork (Mycteria americana) provides insight into avian chromosome evolution.</title>
        <authorList>
            <person name="Flamio R. Jr."/>
            <person name="Ramstad K.M."/>
        </authorList>
    </citation>
    <scope>NUCLEOTIDE SEQUENCE [LARGE SCALE GENOMIC DNA]</scope>
    <source>
        <strain evidence="2">JAX WOST 10</strain>
    </source>
</reference>
<sequence length="275" mass="31279">MLKQVVRLQPMEDHGGTDIHTTAHGEPTLEQAPGRTCGPVKSRPRWSRFSGRTCDPVKRSPHWSRFPGRACGPAGDSHWSSLFLKDCTLCKGSMLEQFLKNCSPWEGLMLEKFVEDCLLWEGPHAGAVEEHEEEGAAEATCNELTTASIPCPPMPHRGRRKIVKQILTEAMSGHMASVRKWYNIGVKPILLTALLVSWTMGQKKSSAGRQMSLNWELSSVYWTQWADRKLKQFNKAKHKILQLKWHNPMQRYRLGTHWLESSFAEKGVGSWWMTS</sequence>
<organism evidence="2 3">
    <name type="scientific">Mycteria americana</name>
    <name type="common">Wood stork</name>
    <dbReference type="NCBI Taxonomy" id="33587"/>
    <lineage>
        <taxon>Eukaryota</taxon>
        <taxon>Metazoa</taxon>
        <taxon>Chordata</taxon>
        <taxon>Craniata</taxon>
        <taxon>Vertebrata</taxon>
        <taxon>Euteleostomi</taxon>
        <taxon>Archelosauria</taxon>
        <taxon>Archosauria</taxon>
        <taxon>Dinosauria</taxon>
        <taxon>Saurischia</taxon>
        <taxon>Theropoda</taxon>
        <taxon>Coelurosauria</taxon>
        <taxon>Aves</taxon>
        <taxon>Neognathae</taxon>
        <taxon>Neoaves</taxon>
        <taxon>Aequornithes</taxon>
        <taxon>Ciconiiformes</taxon>
        <taxon>Ciconiidae</taxon>
        <taxon>Mycteria</taxon>
    </lineage>
</organism>
<name>A0AAN7P7U5_MYCAM</name>